<comment type="caution">
    <text evidence="5">The sequence shown here is derived from an EMBL/GenBank/DDBJ whole genome shotgun (WGS) entry which is preliminary data.</text>
</comment>
<accession>A0ABR3BA03</accession>
<evidence type="ECO:0000313" key="6">
    <source>
        <dbReference type="Proteomes" id="UP001448207"/>
    </source>
</evidence>
<keyword evidence="2 5" id="KW-0489">Methyltransferase</keyword>
<dbReference type="SUPFAM" id="SSF53335">
    <property type="entry name" value="S-adenosyl-L-methionine-dependent methyltransferases"/>
    <property type="match status" value="1"/>
</dbReference>
<keyword evidence="6" id="KW-1185">Reference proteome</keyword>
<dbReference type="GO" id="GO:0032259">
    <property type="term" value="P:methylation"/>
    <property type="evidence" value="ECO:0007669"/>
    <property type="project" value="UniProtKB-KW"/>
</dbReference>
<organism evidence="5 6">
    <name type="scientific">Phycomyces blakesleeanus</name>
    <dbReference type="NCBI Taxonomy" id="4837"/>
    <lineage>
        <taxon>Eukaryota</taxon>
        <taxon>Fungi</taxon>
        <taxon>Fungi incertae sedis</taxon>
        <taxon>Mucoromycota</taxon>
        <taxon>Mucoromycotina</taxon>
        <taxon>Mucoromycetes</taxon>
        <taxon>Mucorales</taxon>
        <taxon>Phycomycetaceae</taxon>
        <taxon>Phycomyces</taxon>
    </lineage>
</organism>
<protein>
    <submittedName>
        <fullName evidence="5">S-adenosyl-L-methionine-dependent methyltransferase</fullName>
    </submittedName>
</protein>
<dbReference type="PANTHER" id="PTHR13610">
    <property type="entry name" value="METHYLTRANSFERASE DOMAIN-CONTAINING PROTEIN"/>
    <property type="match status" value="1"/>
</dbReference>
<dbReference type="CDD" id="cd02440">
    <property type="entry name" value="AdoMet_MTases"/>
    <property type="match status" value="1"/>
</dbReference>
<reference evidence="5 6" key="1">
    <citation type="submission" date="2024-04" db="EMBL/GenBank/DDBJ databases">
        <title>Symmetric and asymmetric DNA N6-adenine methylation regulates different biological responses in Mucorales.</title>
        <authorList>
            <consortium name="Lawrence Berkeley National Laboratory"/>
            <person name="Lax C."/>
            <person name="Mondo S.J."/>
            <person name="Osorio-Concepcion M."/>
            <person name="Muszewska A."/>
            <person name="Corrochano-Luque M."/>
            <person name="Gutierrez G."/>
            <person name="Riley R."/>
            <person name="Lipzen A."/>
            <person name="Guo J."/>
            <person name="Hundley H."/>
            <person name="Amirebrahimi M."/>
            <person name="Ng V."/>
            <person name="Lorenzo-Gutierrez D."/>
            <person name="Binder U."/>
            <person name="Yang J."/>
            <person name="Song Y."/>
            <person name="Canovas D."/>
            <person name="Navarro E."/>
            <person name="Freitag M."/>
            <person name="Gabaldon T."/>
            <person name="Grigoriev I.V."/>
            <person name="Corrochano L.M."/>
            <person name="Nicolas F.E."/>
            <person name="Garre V."/>
        </authorList>
    </citation>
    <scope>NUCLEOTIDE SEQUENCE [LARGE SCALE GENOMIC DNA]</scope>
    <source>
        <strain evidence="5 6">L51</strain>
    </source>
</reference>
<dbReference type="Gene3D" id="3.40.50.150">
    <property type="entry name" value="Vaccinia Virus protein VP39"/>
    <property type="match status" value="1"/>
</dbReference>
<dbReference type="InterPro" id="IPR029063">
    <property type="entry name" value="SAM-dependent_MTases_sf"/>
</dbReference>
<dbReference type="InterPro" id="IPR026170">
    <property type="entry name" value="FAM173A/B"/>
</dbReference>
<comment type="similarity">
    <text evidence="1">Belongs to the ANT/ATPSC lysine N-methyltransferase family.</text>
</comment>
<evidence type="ECO:0000313" key="5">
    <source>
        <dbReference type="EMBL" id="KAL0092878.1"/>
    </source>
</evidence>
<keyword evidence="4" id="KW-0949">S-adenosyl-L-methionine</keyword>
<proteinExistence type="inferred from homology"/>
<keyword evidence="3" id="KW-0808">Transferase</keyword>
<sequence length="222" mass="24235">MTKMVLDKHRGTFLRVYTEADIKCQDTSDTDPFPAYLEGIDTTLAPFCPTSANRVLQALEMANVSRDDRLLDLGSGDGRFCTAAVAVYGAAHAMGIESDPSLIEVSKSLCQQVATANAATATAAGDGGFVGKETQEEENACSKVEFVEGDLLALPVLVRDPRWTVIVLFLLPDHTDKFADLLRYHYDRGARIVSLVFNLNEIQGLSLKVSDEPQGIYVYEKP</sequence>
<evidence type="ECO:0000256" key="3">
    <source>
        <dbReference type="ARBA" id="ARBA00022679"/>
    </source>
</evidence>
<gene>
    <name evidence="5" type="ORF">J3Q64DRAFT_1721980</name>
</gene>
<dbReference type="GO" id="GO:0008168">
    <property type="term" value="F:methyltransferase activity"/>
    <property type="evidence" value="ECO:0007669"/>
    <property type="project" value="UniProtKB-KW"/>
</dbReference>
<evidence type="ECO:0000256" key="4">
    <source>
        <dbReference type="ARBA" id="ARBA00022691"/>
    </source>
</evidence>
<name>A0ABR3BA03_PHYBL</name>
<evidence type="ECO:0000256" key="2">
    <source>
        <dbReference type="ARBA" id="ARBA00022603"/>
    </source>
</evidence>
<dbReference type="PANTHER" id="PTHR13610:SF11">
    <property type="entry name" value="METHYLTRANSFERASE DOMAIN-CONTAINING PROTEIN"/>
    <property type="match status" value="1"/>
</dbReference>
<dbReference type="EMBL" id="JBCLYO010000002">
    <property type="protein sequence ID" value="KAL0092878.1"/>
    <property type="molecule type" value="Genomic_DNA"/>
</dbReference>
<evidence type="ECO:0000256" key="1">
    <source>
        <dbReference type="ARBA" id="ARBA00010633"/>
    </source>
</evidence>
<dbReference type="Proteomes" id="UP001448207">
    <property type="component" value="Unassembled WGS sequence"/>
</dbReference>